<organism evidence="14">
    <name type="scientific">Octopus bimaculoides</name>
    <name type="common">California two-spotted octopus</name>
    <dbReference type="NCBI Taxonomy" id="37653"/>
    <lineage>
        <taxon>Eukaryota</taxon>
        <taxon>Metazoa</taxon>
        <taxon>Spiralia</taxon>
        <taxon>Lophotrochozoa</taxon>
        <taxon>Mollusca</taxon>
        <taxon>Cephalopoda</taxon>
        <taxon>Coleoidea</taxon>
        <taxon>Octopodiformes</taxon>
        <taxon>Octopoda</taxon>
        <taxon>Incirrata</taxon>
        <taxon>Octopodidae</taxon>
        <taxon>Octopus</taxon>
    </lineage>
</organism>
<dbReference type="FunFam" id="2.60.40.60:FF:000002">
    <property type="entry name" value="Protocadherin alpha 2"/>
    <property type="match status" value="1"/>
</dbReference>
<dbReference type="CDD" id="cd11304">
    <property type="entry name" value="Cadherin_repeat"/>
    <property type="match status" value="4"/>
</dbReference>
<name>A0A0L8H780_OCTBM</name>
<dbReference type="GO" id="GO:0005509">
    <property type="term" value="F:calcium ion binding"/>
    <property type="evidence" value="ECO:0007669"/>
    <property type="project" value="UniProtKB-UniRule"/>
</dbReference>
<reference evidence="14" key="1">
    <citation type="submission" date="2015-07" db="EMBL/GenBank/DDBJ databases">
        <title>MeaNS - Measles Nucleotide Surveillance Program.</title>
        <authorList>
            <person name="Tran T."/>
            <person name="Druce J."/>
        </authorList>
    </citation>
    <scope>NUCLEOTIDE SEQUENCE</scope>
    <source>
        <strain evidence="14">UCB-OBI-ISO-001</strain>
        <tissue evidence="14">Gonad</tissue>
    </source>
</reference>
<dbReference type="AlphaFoldDB" id="A0A0L8H780"/>
<evidence type="ECO:0000256" key="7">
    <source>
        <dbReference type="ARBA" id="ARBA00022889"/>
    </source>
</evidence>
<evidence type="ECO:0000256" key="2">
    <source>
        <dbReference type="ARBA" id="ARBA00022475"/>
    </source>
</evidence>
<evidence type="ECO:0000256" key="11">
    <source>
        <dbReference type="PROSITE-ProRule" id="PRU00043"/>
    </source>
</evidence>
<protein>
    <recommendedName>
        <fullName evidence="13">Cadherin domain-containing protein</fullName>
    </recommendedName>
</protein>
<keyword evidence="3 12" id="KW-0812">Transmembrane</keyword>
<dbReference type="PRINTS" id="PR00205">
    <property type="entry name" value="CADHERIN"/>
</dbReference>
<evidence type="ECO:0000256" key="12">
    <source>
        <dbReference type="SAM" id="Phobius"/>
    </source>
</evidence>
<dbReference type="PANTHER" id="PTHR24028">
    <property type="entry name" value="CADHERIN-87A"/>
    <property type="match status" value="1"/>
</dbReference>
<feature type="domain" description="Cadherin" evidence="13">
    <location>
        <begin position="53"/>
        <end position="141"/>
    </location>
</feature>
<sequence>MALQYGHSVIKILEIKVMIEDVNDNYPIFPNKEFHLKYDESVTKGRKETLPNAIDNDISIQNSKLTYRLKEKVDIPFQLFVSKNPDGTDLLQLILEGNLDRETKDIYNIQLIATDEGSPSKKGVLDIKIFVDDKNDNYPVFSQNIYNVTINDTHDVNKPVVRLSATDLDVGENGRISYVFNNAKTPKMIKECFHLDEATGELFLKTDFDFGKIYELFIEARDNGRPSMSSTVTAFINGISHINNPPNIDVRFVLKSTGNTAVISEAAQIHSFVAYVKVIDNDSGENGQVKCHLQNKYLQLISESVKKYKVIVKSEIDRESEKRFNFTIKCQDNGLPPLTVEKQFSMMVTDINDVQPQFSQDTFKFLTYENEHKDFPVGYVNATDPDAGDGGQLIYSLLTNGKDNLPFQISDMGFISTTESLDREEENRYEFKVLVKDKGTPSLENTANVVVEIIDLNDNAPYFSFPNVNPFISNNTSKIFKTPSKTTTESSNGLQLNVMIVIVIAAVIVSVVIVISISICIVHRMKQTDSNYDSSVDMYHKVTPTLNIQSKYIFDPTCVPPGVQYTLERNLKKSQQPIVDKEDIHYRTMPSDRWDNRTLRQHEQMFVPREESMAPGYRELNSSDQFNEMATLSSLTDSGHGWSVSSAGHYEELPDLCRYQSDHTWNRRNQLPHTLKRSRGDNNYCYHYQPNVNNSSHLDQIPLNITGTTSNISEQPSSVPMTSAFTSNCKPPLPAVPKVTTLPEVPPLSTSHI</sequence>
<dbReference type="SUPFAM" id="SSF49313">
    <property type="entry name" value="Cadherin-like"/>
    <property type="match status" value="4"/>
</dbReference>
<feature type="transmembrane region" description="Helical" evidence="12">
    <location>
        <begin position="498"/>
        <end position="522"/>
    </location>
</feature>
<keyword evidence="5" id="KW-0677">Repeat</keyword>
<gene>
    <name evidence="14" type="ORF">OCBIM_22020841mg</name>
</gene>
<accession>A0A0L8H780</accession>
<dbReference type="InterPro" id="IPR002126">
    <property type="entry name" value="Cadherin-like_dom"/>
</dbReference>
<dbReference type="SMART" id="SM00112">
    <property type="entry name" value="CA"/>
    <property type="match status" value="4"/>
</dbReference>
<keyword evidence="10" id="KW-0325">Glycoprotein</keyword>
<evidence type="ECO:0000259" key="13">
    <source>
        <dbReference type="PROSITE" id="PS50268"/>
    </source>
</evidence>
<dbReference type="OrthoDB" id="6252479at2759"/>
<dbReference type="Pfam" id="PF00028">
    <property type="entry name" value="Cadherin"/>
    <property type="match status" value="4"/>
</dbReference>
<dbReference type="FunFam" id="2.60.40.60:FF:000020">
    <property type="entry name" value="Dachsous cadherin-related 1b"/>
    <property type="match status" value="1"/>
</dbReference>
<keyword evidence="7" id="KW-0130">Cell adhesion</keyword>
<comment type="subcellular location">
    <subcellularLocation>
        <location evidence="1">Cell membrane</location>
        <topology evidence="1">Single-pass type I membrane protein</topology>
    </subcellularLocation>
</comment>
<keyword evidence="2" id="KW-1003">Cell membrane</keyword>
<dbReference type="GO" id="GO:0007156">
    <property type="term" value="P:homophilic cell adhesion via plasma membrane adhesion molecules"/>
    <property type="evidence" value="ECO:0007669"/>
    <property type="project" value="InterPro"/>
</dbReference>
<evidence type="ECO:0000256" key="8">
    <source>
        <dbReference type="ARBA" id="ARBA00022989"/>
    </source>
</evidence>
<evidence type="ECO:0000256" key="6">
    <source>
        <dbReference type="ARBA" id="ARBA00022837"/>
    </source>
</evidence>
<feature type="domain" description="Cadherin" evidence="13">
    <location>
        <begin position="142"/>
        <end position="248"/>
    </location>
</feature>
<dbReference type="InterPro" id="IPR015919">
    <property type="entry name" value="Cadherin-like_sf"/>
</dbReference>
<evidence type="ECO:0000256" key="3">
    <source>
        <dbReference type="ARBA" id="ARBA00022692"/>
    </source>
</evidence>
<evidence type="ECO:0000256" key="5">
    <source>
        <dbReference type="ARBA" id="ARBA00022737"/>
    </source>
</evidence>
<keyword evidence="8 12" id="KW-1133">Transmembrane helix</keyword>
<keyword evidence="4" id="KW-0732">Signal</keyword>
<dbReference type="Gene3D" id="2.60.40.60">
    <property type="entry name" value="Cadherins"/>
    <property type="match status" value="4"/>
</dbReference>
<evidence type="ECO:0000256" key="4">
    <source>
        <dbReference type="ARBA" id="ARBA00022729"/>
    </source>
</evidence>
<dbReference type="PROSITE" id="PS00232">
    <property type="entry name" value="CADHERIN_1"/>
    <property type="match status" value="3"/>
</dbReference>
<dbReference type="FunFam" id="2.60.40.60:FF:000007">
    <property type="entry name" value="Protocadherin alpha 2"/>
    <property type="match status" value="1"/>
</dbReference>
<dbReference type="GO" id="GO:0005886">
    <property type="term" value="C:plasma membrane"/>
    <property type="evidence" value="ECO:0007669"/>
    <property type="project" value="UniProtKB-SubCell"/>
</dbReference>
<dbReference type="PANTHER" id="PTHR24028:SF146">
    <property type="entry name" value="CADHERIN 96CB, ISOFORM D-RELATED"/>
    <property type="match status" value="1"/>
</dbReference>
<dbReference type="InterPro" id="IPR020894">
    <property type="entry name" value="Cadherin_CS"/>
</dbReference>
<evidence type="ECO:0000313" key="14">
    <source>
        <dbReference type="EMBL" id="KOF85121.1"/>
    </source>
</evidence>
<feature type="domain" description="Cadherin" evidence="13">
    <location>
        <begin position="359"/>
        <end position="463"/>
    </location>
</feature>
<proteinExistence type="predicted"/>
<dbReference type="PROSITE" id="PS50268">
    <property type="entry name" value="CADHERIN_2"/>
    <property type="match status" value="4"/>
</dbReference>
<dbReference type="InterPro" id="IPR050174">
    <property type="entry name" value="Protocadherin/Cadherin-CA"/>
</dbReference>
<evidence type="ECO:0000256" key="10">
    <source>
        <dbReference type="ARBA" id="ARBA00023180"/>
    </source>
</evidence>
<evidence type="ECO:0000256" key="9">
    <source>
        <dbReference type="ARBA" id="ARBA00023136"/>
    </source>
</evidence>
<keyword evidence="9 12" id="KW-0472">Membrane</keyword>
<evidence type="ECO:0000256" key="1">
    <source>
        <dbReference type="ARBA" id="ARBA00004251"/>
    </source>
</evidence>
<dbReference type="EMBL" id="KQ418970">
    <property type="protein sequence ID" value="KOF85121.1"/>
    <property type="molecule type" value="Genomic_DNA"/>
</dbReference>
<keyword evidence="6 11" id="KW-0106">Calcium</keyword>
<feature type="domain" description="Cadherin" evidence="13">
    <location>
        <begin position="255"/>
        <end position="358"/>
    </location>
</feature>